<feature type="transmembrane region" description="Helical" evidence="12">
    <location>
        <begin position="145"/>
        <end position="163"/>
    </location>
</feature>
<dbReference type="GO" id="GO:0005886">
    <property type="term" value="C:plasma membrane"/>
    <property type="evidence" value="ECO:0007669"/>
    <property type="project" value="UniProtKB-SubCell"/>
</dbReference>
<evidence type="ECO:0000256" key="6">
    <source>
        <dbReference type="ARBA" id="ARBA00022692"/>
    </source>
</evidence>
<reference evidence="15 16" key="1">
    <citation type="submission" date="2018-06" db="EMBL/GenBank/DDBJ databases">
        <title>Genomic Encyclopedia of Type Strains, Phase III (KMG-III): the genomes of soil and plant-associated and newly described type strains.</title>
        <authorList>
            <person name="Whitman W."/>
        </authorList>
    </citation>
    <scope>NUCLEOTIDE SEQUENCE [LARGE SCALE GENOMIC DNA]</scope>
    <source>
        <strain evidence="15 16">LMG 23644</strain>
    </source>
</reference>
<keyword evidence="5 12" id="KW-0633">Potassium transport</keyword>
<evidence type="ECO:0000259" key="14">
    <source>
        <dbReference type="Pfam" id="PF22776"/>
    </source>
</evidence>
<keyword evidence="6 12" id="KW-0812">Transmembrane</keyword>
<organism evidence="15 16">
    <name type="scientific">Paraburkholderia bryophila</name>
    <dbReference type="NCBI Taxonomy" id="420952"/>
    <lineage>
        <taxon>Bacteria</taxon>
        <taxon>Pseudomonadati</taxon>
        <taxon>Pseudomonadota</taxon>
        <taxon>Betaproteobacteria</taxon>
        <taxon>Burkholderiales</taxon>
        <taxon>Burkholderiaceae</taxon>
        <taxon>Paraburkholderia</taxon>
    </lineage>
</organism>
<feature type="transmembrane region" description="Helical" evidence="12">
    <location>
        <begin position="251"/>
        <end position="271"/>
    </location>
</feature>
<feature type="domain" description="K+ potassium transporter integral membrane" evidence="13">
    <location>
        <begin position="21"/>
        <end position="468"/>
    </location>
</feature>
<keyword evidence="8 12" id="KW-0630">Potassium</keyword>
<dbReference type="AlphaFoldDB" id="A0A329BL34"/>
<comment type="function">
    <text evidence="12">Transport of potassium into the cell. Likely operates as a K(+):H(+) symporter.</text>
</comment>
<evidence type="ECO:0000256" key="7">
    <source>
        <dbReference type="ARBA" id="ARBA00022847"/>
    </source>
</evidence>
<evidence type="ECO:0000256" key="10">
    <source>
        <dbReference type="ARBA" id="ARBA00023065"/>
    </source>
</evidence>
<comment type="caution">
    <text evidence="15">The sequence shown here is derived from an EMBL/GenBank/DDBJ whole genome shotgun (WGS) entry which is preliminary data.</text>
</comment>
<feature type="transmembrane region" description="Helical" evidence="12">
    <location>
        <begin position="369"/>
        <end position="391"/>
    </location>
</feature>
<dbReference type="OrthoDB" id="9805577at2"/>
<keyword evidence="10 12" id="KW-0406">Ion transport</keyword>
<gene>
    <name evidence="12" type="primary">kup</name>
    <name evidence="15" type="ORF">BX591_12352</name>
</gene>
<feature type="transmembrane region" description="Helical" evidence="12">
    <location>
        <begin position="403"/>
        <end position="423"/>
    </location>
</feature>
<feature type="transmembrane region" description="Helical" evidence="12">
    <location>
        <begin position="107"/>
        <end position="133"/>
    </location>
</feature>
<dbReference type="EMBL" id="QLTK01000023">
    <property type="protein sequence ID" value="RAS22587.1"/>
    <property type="molecule type" value="Genomic_DNA"/>
</dbReference>
<evidence type="ECO:0000256" key="2">
    <source>
        <dbReference type="ARBA" id="ARBA00007019"/>
    </source>
</evidence>
<dbReference type="GO" id="GO:0015293">
    <property type="term" value="F:symporter activity"/>
    <property type="evidence" value="ECO:0007669"/>
    <property type="project" value="UniProtKB-UniRule"/>
</dbReference>
<keyword evidence="7 12" id="KW-0769">Symport</keyword>
<evidence type="ECO:0000256" key="8">
    <source>
        <dbReference type="ARBA" id="ARBA00022958"/>
    </source>
</evidence>
<dbReference type="Proteomes" id="UP000248918">
    <property type="component" value="Unassembled WGS sequence"/>
</dbReference>
<evidence type="ECO:0000256" key="4">
    <source>
        <dbReference type="ARBA" id="ARBA00022475"/>
    </source>
</evidence>
<feature type="transmembrane region" description="Helical" evidence="12">
    <location>
        <begin position="207"/>
        <end position="231"/>
    </location>
</feature>
<dbReference type="InterPro" id="IPR003855">
    <property type="entry name" value="K+_transporter"/>
</dbReference>
<comment type="catalytic activity">
    <reaction evidence="12">
        <text>K(+)(in) + H(+)(in) = K(+)(out) + H(+)(out)</text>
        <dbReference type="Rhea" id="RHEA:28490"/>
        <dbReference type="ChEBI" id="CHEBI:15378"/>
        <dbReference type="ChEBI" id="CHEBI:29103"/>
    </reaction>
</comment>
<evidence type="ECO:0000313" key="15">
    <source>
        <dbReference type="EMBL" id="RAS22587.1"/>
    </source>
</evidence>
<sequence>MSSSATSSPNATVKAAAPSLVLGAIGVVFGDIGTSPLYTLRECLKAAGGITQTNVFGIVSLILWAIIVVVTFKYVTFVMRADNDGEGGILALTALASRVAPERLKQVLLTLGVFGAAMFYGDSMITPAISVISAVEGVTLVDPHLTEWIVPISLVILTGLFKIQKRGTGTVGKVFGPIMIVWFVTLAALGLSHIIPHIGIVRAVSPTYAFAFVTHAPGTAFIVLGSVFLALTGGEALYADMGHFGKRPINLAWLLLVLPSLVLNYFGQAALVLDKPSTISQPFFQSAPGWALVPLVVLATAATIIASQAVISGAFSMTKQAVQLGFLPRIPVVHTSSHEIGQVYVPFINISLYAAVVFLVVFFKSSDNLAAAYGIAVASTMLLTTLLMYFITHDLWKWSPLKTAVVIVPLALVDAVFVSSNVSKVMEGGWFPLLAGGVLFTVMTTWHKGRETLMERMRSDNLPLAGLIHSLCDGGHAPPRTNGTAVFPGGVAGMAPSAFLHNLKHNGVMHQFNIFMAGTTDNVPHVPDEQKAVVEDLGHGCYSVVVRHGFTEIPNVPRILEIAQKQIPDWHYEPADTSFFLARDTVLATGESKAMSLWREKLFAFLARNGAQAAEYYSLPANRVVEMGGQINI</sequence>
<dbReference type="InterPro" id="IPR023051">
    <property type="entry name" value="Kup"/>
</dbReference>
<evidence type="ECO:0000256" key="12">
    <source>
        <dbReference type="HAMAP-Rule" id="MF_01522"/>
    </source>
</evidence>
<dbReference type="GO" id="GO:0015079">
    <property type="term" value="F:potassium ion transmembrane transporter activity"/>
    <property type="evidence" value="ECO:0007669"/>
    <property type="project" value="UniProtKB-UniRule"/>
</dbReference>
<accession>A0A329BL34</accession>
<protein>
    <recommendedName>
        <fullName evidence="12">Probable potassium transport system protein Kup</fullName>
    </recommendedName>
</protein>
<feature type="transmembrane region" description="Helical" evidence="12">
    <location>
        <begin position="54"/>
        <end position="75"/>
    </location>
</feature>
<feature type="transmembrane region" description="Helical" evidence="12">
    <location>
        <begin position="175"/>
        <end position="195"/>
    </location>
</feature>
<name>A0A329BL34_9BURK</name>
<feature type="transmembrane region" description="Helical" evidence="12">
    <location>
        <begin position="429"/>
        <end position="447"/>
    </location>
</feature>
<comment type="caution">
    <text evidence="12">Lacks conserved residue(s) required for the propagation of feature annotation.</text>
</comment>
<evidence type="ECO:0000259" key="13">
    <source>
        <dbReference type="Pfam" id="PF02705"/>
    </source>
</evidence>
<keyword evidence="3 12" id="KW-0813">Transport</keyword>
<dbReference type="Pfam" id="PF02705">
    <property type="entry name" value="K_trans"/>
    <property type="match status" value="1"/>
</dbReference>
<keyword evidence="9 12" id="KW-1133">Transmembrane helix</keyword>
<dbReference type="PANTHER" id="PTHR30540:SF79">
    <property type="entry name" value="LOW AFFINITY POTASSIUM TRANSPORT SYSTEM PROTEIN KUP"/>
    <property type="match status" value="1"/>
</dbReference>
<dbReference type="HAMAP" id="MF_01522">
    <property type="entry name" value="Kup"/>
    <property type="match status" value="1"/>
</dbReference>
<evidence type="ECO:0000256" key="11">
    <source>
        <dbReference type="ARBA" id="ARBA00023136"/>
    </source>
</evidence>
<evidence type="ECO:0000256" key="9">
    <source>
        <dbReference type="ARBA" id="ARBA00022989"/>
    </source>
</evidence>
<feature type="transmembrane region" description="Helical" evidence="12">
    <location>
        <begin position="343"/>
        <end position="363"/>
    </location>
</feature>
<comment type="subcellular location">
    <subcellularLocation>
        <location evidence="12">Cell membrane</location>
        <topology evidence="12">Multi-pass membrane protein</topology>
    </subcellularLocation>
    <subcellularLocation>
        <location evidence="1">Membrane</location>
        <topology evidence="1">Multi-pass membrane protein</topology>
    </subcellularLocation>
</comment>
<dbReference type="RefSeq" id="WP_111934263.1">
    <property type="nucleotide sequence ID" value="NZ_CADFFP010000011.1"/>
</dbReference>
<keyword evidence="11 12" id="KW-0472">Membrane</keyword>
<evidence type="ECO:0000256" key="5">
    <source>
        <dbReference type="ARBA" id="ARBA00022538"/>
    </source>
</evidence>
<evidence type="ECO:0000256" key="1">
    <source>
        <dbReference type="ARBA" id="ARBA00004141"/>
    </source>
</evidence>
<dbReference type="InterPro" id="IPR053951">
    <property type="entry name" value="K_trans_N"/>
</dbReference>
<evidence type="ECO:0000256" key="3">
    <source>
        <dbReference type="ARBA" id="ARBA00022448"/>
    </source>
</evidence>
<dbReference type="InterPro" id="IPR053952">
    <property type="entry name" value="K_trans_C"/>
</dbReference>
<keyword evidence="4 12" id="KW-1003">Cell membrane</keyword>
<comment type="similarity">
    <text evidence="2 12">Belongs to the HAK/KUP transporter (TC 2.A.72) family.</text>
</comment>
<proteinExistence type="inferred from homology"/>
<dbReference type="Pfam" id="PF22776">
    <property type="entry name" value="K_trans_C"/>
    <property type="match status" value="1"/>
</dbReference>
<dbReference type="PANTHER" id="PTHR30540">
    <property type="entry name" value="OSMOTIC STRESS POTASSIUM TRANSPORTER"/>
    <property type="match status" value="1"/>
</dbReference>
<feature type="domain" description="K+ potassium transporter C-terminal" evidence="14">
    <location>
        <begin position="482"/>
        <end position="633"/>
    </location>
</feature>
<evidence type="ECO:0000313" key="16">
    <source>
        <dbReference type="Proteomes" id="UP000248918"/>
    </source>
</evidence>